<keyword evidence="1" id="KW-0472">Membrane</keyword>
<dbReference type="Gene3D" id="1.10.1130.10">
    <property type="entry name" value="Flavocytochrome C3, Chain A"/>
    <property type="match status" value="2"/>
</dbReference>
<proteinExistence type="predicted"/>
<sequence length="355" mass="39741">MRQLLVFVIVSISVVLGSGLGYSQQRDPNARCLLECHGKPDFKREVAPGQFKSLYVDYEQFKASVHKEKLCVDCHTDVTVIPHQRRPEQIHCLQCHYQGNVVGAPVRERPEKYKESVHGKAFERGDPNAPDCKNCHTAHAVRPPADPLSPVYRANIPKTCGSCHIEIYTEYLESVHGQALRNGVLESAVCSDCHREHDLFPPDDPRSSLHPQNVANTCARCHADVKIMERRGVPVKQVEAFKKSFHGIAIEFGILKSANCTSCHGYHKILSSRDPRSPIHPANLAQTCGQCHPNASDNVARGRFHIIPSDPEAGIVFWISQFFKWLTISVLVGLFIHIAIDLYGRFRRAGGTHHD</sequence>
<accession>H5STX0</accession>
<keyword evidence="1" id="KW-0812">Transmembrane</keyword>
<dbReference type="AlphaFoldDB" id="H5STX0"/>
<reference evidence="2" key="2">
    <citation type="journal article" date="2012" name="PLoS ONE">
        <title>A Deeply Branching Thermophilic Bacterium with an Ancient Acetyl-CoA Pathway Dominates a Subsurface Ecosystem.</title>
        <authorList>
            <person name="Takami H."/>
            <person name="Noguchi H."/>
            <person name="Takaki Y."/>
            <person name="Uchiyama I."/>
            <person name="Toyoda A."/>
            <person name="Nishi S."/>
            <person name="Chee G.-J."/>
            <person name="Arai W."/>
            <person name="Nunoura T."/>
            <person name="Itoh T."/>
            <person name="Hattori M."/>
            <person name="Takai K."/>
        </authorList>
    </citation>
    <scope>NUCLEOTIDE SEQUENCE</scope>
</reference>
<keyword evidence="1" id="KW-1133">Transmembrane helix</keyword>
<gene>
    <name evidence="2" type="ORF">HGMM_OP4C606</name>
</gene>
<protein>
    <submittedName>
        <fullName evidence="2">Cytochrome c family protein</fullName>
    </submittedName>
</protein>
<name>H5STX0_ACEAU</name>
<evidence type="ECO:0000313" key="2">
    <source>
        <dbReference type="EMBL" id="BAL59970.1"/>
    </source>
</evidence>
<dbReference type="SUPFAM" id="SSF48695">
    <property type="entry name" value="Multiheme cytochromes"/>
    <property type="match status" value="1"/>
</dbReference>
<reference evidence="2" key="1">
    <citation type="journal article" date="2005" name="Environ. Microbiol.">
        <title>Genetic and functional properties of uncultivated thermophilic crenarchaeotes from a subsurface gold mine as revealed by analysis of genome fragments.</title>
        <authorList>
            <person name="Nunoura T."/>
            <person name="Hirayama H."/>
            <person name="Takami H."/>
            <person name="Oida H."/>
            <person name="Nishi S."/>
            <person name="Shimamura S."/>
            <person name="Suzuki Y."/>
            <person name="Inagaki F."/>
            <person name="Takai K."/>
            <person name="Nealson K.H."/>
            <person name="Horikoshi K."/>
        </authorList>
    </citation>
    <scope>NUCLEOTIDE SEQUENCE</scope>
</reference>
<dbReference type="InterPro" id="IPR036280">
    <property type="entry name" value="Multihaem_cyt_sf"/>
</dbReference>
<feature type="transmembrane region" description="Helical" evidence="1">
    <location>
        <begin position="315"/>
        <end position="340"/>
    </location>
</feature>
<evidence type="ECO:0000256" key="1">
    <source>
        <dbReference type="SAM" id="Phobius"/>
    </source>
</evidence>
<dbReference type="EMBL" id="AP011803">
    <property type="protein sequence ID" value="BAL59970.1"/>
    <property type="molecule type" value="Genomic_DNA"/>
</dbReference>
<organism evidence="2">
    <name type="scientific">Acetithermum autotrophicum</name>
    <dbReference type="NCBI Taxonomy" id="1446466"/>
    <lineage>
        <taxon>Bacteria</taxon>
        <taxon>Candidatus Bipolaricaulota</taxon>
        <taxon>Candidatus Acetithermum</taxon>
    </lineage>
</organism>